<dbReference type="OMA" id="MDYANAF"/>
<dbReference type="Proteomes" id="UP000655225">
    <property type="component" value="Unassembled WGS sequence"/>
</dbReference>
<name>A0A834YVC5_TETSI</name>
<evidence type="ECO:0000313" key="2">
    <source>
        <dbReference type="Proteomes" id="UP000655225"/>
    </source>
</evidence>
<keyword evidence="2" id="KW-1185">Reference proteome</keyword>
<evidence type="ECO:0000313" key="1">
    <source>
        <dbReference type="EMBL" id="KAF8393338.1"/>
    </source>
</evidence>
<protein>
    <submittedName>
        <fullName evidence="1">Uncharacterized protein</fullName>
    </submittedName>
</protein>
<proteinExistence type="predicted"/>
<dbReference type="PANTHER" id="PTHR35478">
    <property type="entry name" value="ZINC FINGER FYVE DOMAIN PROTEIN"/>
    <property type="match status" value="1"/>
</dbReference>
<dbReference type="EMBL" id="JABCRI010000015">
    <property type="protein sequence ID" value="KAF8393338.1"/>
    <property type="molecule type" value="Genomic_DNA"/>
</dbReference>
<dbReference type="AlphaFoldDB" id="A0A834YVC5"/>
<organism evidence="1 2">
    <name type="scientific">Tetracentron sinense</name>
    <name type="common">Spur-leaf</name>
    <dbReference type="NCBI Taxonomy" id="13715"/>
    <lineage>
        <taxon>Eukaryota</taxon>
        <taxon>Viridiplantae</taxon>
        <taxon>Streptophyta</taxon>
        <taxon>Embryophyta</taxon>
        <taxon>Tracheophyta</taxon>
        <taxon>Spermatophyta</taxon>
        <taxon>Magnoliopsida</taxon>
        <taxon>Trochodendrales</taxon>
        <taxon>Trochodendraceae</taxon>
        <taxon>Tetracentron</taxon>
    </lineage>
</organism>
<accession>A0A834YVC5</accession>
<dbReference type="OrthoDB" id="1936617at2759"/>
<comment type="caution">
    <text evidence="1">The sequence shown here is derived from an EMBL/GenBank/DDBJ whole genome shotgun (WGS) entry which is preliminary data.</text>
</comment>
<sequence>MEREIELLSRVTVNHLFLAQFEAFRASLLSLRKRKPQLALAILQTIVAQGGRINGVLWSGNCGSPSLLAWLSALELLKFDDASSIWNLDPEILRLKVEFILLVQVISSRVAESIRRLVDLESIEKEEVSIENFESRTEDFAEGANLRDFNGDLVDSVNFLDRISDLGLQRLKGDIGIGNDDMGPSDVVVSLEEGELQCLRKVIFDQAEIFDALCCNIQKQVHWYDPYDSGLAISVRTEEKVSLSSSEEELKPLTLIQMNVQMAHLDALRECLKEDDEDGAISHLRFLHDDYGVVEPEYR</sequence>
<gene>
    <name evidence="1" type="ORF">HHK36_021580</name>
</gene>
<dbReference type="PANTHER" id="PTHR35478:SF1">
    <property type="entry name" value="ZINC FINGER FYVE DOMAIN-CONTAINING PROTEIN 26"/>
    <property type="match status" value="1"/>
</dbReference>
<reference evidence="1 2" key="1">
    <citation type="submission" date="2020-04" db="EMBL/GenBank/DDBJ databases">
        <title>Plant Genome Project.</title>
        <authorList>
            <person name="Zhang R.-G."/>
        </authorList>
    </citation>
    <scope>NUCLEOTIDE SEQUENCE [LARGE SCALE GENOMIC DNA]</scope>
    <source>
        <strain evidence="1">YNK0</strain>
        <tissue evidence="1">Leaf</tissue>
    </source>
</reference>